<organism evidence="1 2">
    <name type="scientific">Helianthus annuus</name>
    <name type="common">Common sunflower</name>
    <dbReference type="NCBI Taxonomy" id="4232"/>
    <lineage>
        <taxon>Eukaryota</taxon>
        <taxon>Viridiplantae</taxon>
        <taxon>Streptophyta</taxon>
        <taxon>Embryophyta</taxon>
        <taxon>Tracheophyta</taxon>
        <taxon>Spermatophyta</taxon>
        <taxon>Magnoliopsida</taxon>
        <taxon>eudicotyledons</taxon>
        <taxon>Gunneridae</taxon>
        <taxon>Pentapetalae</taxon>
        <taxon>asterids</taxon>
        <taxon>campanulids</taxon>
        <taxon>Asterales</taxon>
        <taxon>Asteraceae</taxon>
        <taxon>Asteroideae</taxon>
        <taxon>Heliantheae alliance</taxon>
        <taxon>Heliantheae</taxon>
        <taxon>Helianthus</taxon>
    </lineage>
</organism>
<dbReference type="EMBL" id="CM007893">
    <property type="protein sequence ID" value="OTG27856.1"/>
    <property type="molecule type" value="Genomic_DNA"/>
</dbReference>
<protein>
    <submittedName>
        <fullName evidence="1">Uncharacterized protein</fullName>
    </submittedName>
</protein>
<dbReference type="InParanoid" id="A0A251UYB8"/>
<name>A0A251UYB8_HELAN</name>
<reference evidence="2" key="1">
    <citation type="journal article" date="2017" name="Nature">
        <title>The sunflower genome provides insights into oil metabolism, flowering and Asterid evolution.</title>
        <authorList>
            <person name="Badouin H."/>
            <person name="Gouzy J."/>
            <person name="Grassa C.J."/>
            <person name="Murat F."/>
            <person name="Staton S.E."/>
            <person name="Cottret L."/>
            <person name="Lelandais-Briere C."/>
            <person name="Owens G.L."/>
            <person name="Carrere S."/>
            <person name="Mayjonade B."/>
            <person name="Legrand L."/>
            <person name="Gill N."/>
            <person name="Kane N.C."/>
            <person name="Bowers J.E."/>
            <person name="Hubner S."/>
            <person name="Bellec A."/>
            <person name="Berard A."/>
            <person name="Berges H."/>
            <person name="Blanchet N."/>
            <person name="Boniface M.C."/>
            <person name="Brunel D."/>
            <person name="Catrice O."/>
            <person name="Chaidir N."/>
            <person name="Claudel C."/>
            <person name="Donnadieu C."/>
            <person name="Faraut T."/>
            <person name="Fievet G."/>
            <person name="Helmstetter N."/>
            <person name="King M."/>
            <person name="Knapp S.J."/>
            <person name="Lai Z."/>
            <person name="Le Paslier M.C."/>
            <person name="Lippi Y."/>
            <person name="Lorenzon L."/>
            <person name="Mandel J.R."/>
            <person name="Marage G."/>
            <person name="Marchand G."/>
            <person name="Marquand E."/>
            <person name="Bret-Mestries E."/>
            <person name="Morien E."/>
            <person name="Nambeesan S."/>
            <person name="Nguyen T."/>
            <person name="Pegot-Espagnet P."/>
            <person name="Pouilly N."/>
            <person name="Raftis F."/>
            <person name="Sallet E."/>
            <person name="Schiex T."/>
            <person name="Thomas J."/>
            <person name="Vandecasteele C."/>
            <person name="Vares D."/>
            <person name="Vear F."/>
            <person name="Vautrin S."/>
            <person name="Crespi M."/>
            <person name="Mangin B."/>
            <person name="Burke J.M."/>
            <person name="Salse J."/>
            <person name="Munos S."/>
            <person name="Vincourt P."/>
            <person name="Rieseberg L.H."/>
            <person name="Langlade N.B."/>
        </authorList>
    </citation>
    <scope>NUCLEOTIDE SEQUENCE [LARGE SCALE GENOMIC DNA]</scope>
    <source>
        <strain evidence="2">cv. SF193</strain>
    </source>
</reference>
<keyword evidence="2" id="KW-1185">Reference proteome</keyword>
<evidence type="ECO:0000313" key="2">
    <source>
        <dbReference type="Proteomes" id="UP000215914"/>
    </source>
</evidence>
<gene>
    <name evidence="1" type="ORF">HannXRQ_Chr04g0104601</name>
</gene>
<dbReference type="Proteomes" id="UP000215914">
    <property type="component" value="Chromosome 4"/>
</dbReference>
<accession>A0A251UYB8</accession>
<sequence length="70" mass="7735">MHVRHSPTSDSFYVNRRATTSHVFTPHTRLDGIFPGCSVASIVHISSGKIVQESCEGRMLGETSKDQPSY</sequence>
<dbReference type="AlphaFoldDB" id="A0A251UYB8"/>
<proteinExistence type="predicted"/>
<evidence type="ECO:0000313" key="1">
    <source>
        <dbReference type="EMBL" id="OTG27856.1"/>
    </source>
</evidence>